<dbReference type="AlphaFoldDB" id="A0ABD2MCC3"/>
<keyword evidence="2" id="KW-1185">Reference proteome</keyword>
<reference evidence="1 2" key="1">
    <citation type="submission" date="2024-10" db="EMBL/GenBank/DDBJ databases">
        <authorList>
            <person name="Kim D."/>
        </authorList>
    </citation>
    <scope>NUCLEOTIDE SEQUENCE [LARGE SCALE GENOMIC DNA]</scope>
    <source>
        <strain evidence="1">BH-2024</strain>
    </source>
</reference>
<proteinExistence type="predicted"/>
<organism evidence="1 2">
    <name type="scientific">Heterodera trifolii</name>
    <dbReference type="NCBI Taxonomy" id="157864"/>
    <lineage>
        <taxon>Eukaryota</taxon>
        <taxon>Metazoa</taxon>
        <taxon>Ecdysozoa</taxon>
        <taxon>Nematoda</taxon>
        <taxon>Chromadorea</taxon>
        <taxon>Rhabditida</taxon>
        <taxon>Tylenchina</taxon>
        <taxon>Tylenchomorpha</taxon>
        <taxon>Tylenchoidea</taxon>
        <taxon>Heteroderidae</taxon>
        <taxon>Heteroderinae</taxon>
        <taxon>Heterodera</taxon>
    </lineage>
</organism>
<gene>
    <name evidence="1" type="ORF">niasHT_000519</name>
</gene>
<name>A0ABD2MCC3_9BILA</name>
<dbReference type="Proteomes" id="UP001620626">
    <property type="component" value="Unassembled WGS sequence"/>
</dbReference>
<accession>A0ABD2MCC3</accession>
<comment type="caution">
    <text evidence="1">The sequence shown here is derived from an EMBL/GenBank/DDBJ whole genome shotgun (WGS) entry which is preliminary data.</text>
</comment>
<protein>
    <submittedName>
        <fullName evidence="1">Uncharacterized protein</fullName>
    </submittedName>
</protein>
<sequence length="73" mass="8916">MELQVDIWLREISDVSNEREKLQMEYAFEFSHQNQQLQRNVANVELAKMDADFLCRKHCKMWHEFLADEQEQN</sequence>
<dbReference type="EMBL" id="JBICBT010000048">
    <property type="protein sequence ID" value="KAL3125166.1"/>
    <property type="molecule type" value="Genomic_DNA"/>
</dbReference>
<evidence type="ECO:0000313" key="2">
    <source>
        <dbReference type="Proteomes" id="UP001620626"/>
    </source>
</evidence>
<evidence type="ECO:0000313" key="1">
    <source>
        <dbReference type="EMBL" id="KAL3125166.1"/>
    </source>
</evidence>